<evidence type="ECO:0000259" key="2">
    <source>
        <dbReference type="PROSITE" id="PS01033"/>
    </source>
</evidence>
<dbReference type="InParanoid" id="G3AFJ0"/>
<dbReference type="PANTHER" id="PTHR43396:SF6">
    <property type="entry name" value="ABL201WP"/>
    <property type="match status" value="1"/>
</dbReference>
<dbReference type="InterPro" id="IPR009050">
    <property type="entry name" value="Globin-like_sf"/>
</dbReference>
<reference evidence="3 4" key="1">
    <citation type="journal article" date="2011" name="Proc. Natl. Acad. Sci. U.S.A.">
        <title>Comparative genomics of xylose-fermenting fungi for enhanced biofuel production.</title>
        <authorList>
            <person name="Wohlbach D.J."/>
            <person name="Kuo A."/>
            <person name="Sato T.K."/>
            <person name="Potts K.M."/>
            <person name="Salamov A.A."/>
            <person name="LaButti K.M."/>
            <person name="Sun H."/>
            <person name="Clum A."/>
            <person name="Pangilinan J.L."/>
            <person name="Lindquist E.A."/>
            <person name="Lucas S."/>
            <person name="Lapidus A."/>
            <person name="Jin M."/>
            <person name="Gunawan C."/>
            <person name="Balan V."/>
            <person name="Dale B.E."/>
            <person name="Jeffries T.W."/>
            <person name="Zinkel R."/>
            <person name="Barry K.W."/>
            <person name="Grigoriev I.V."/>
            <person name="Gasch A.P."/>
        </authorList>
    </citation>
    <scope>NUCLEOTIDE SEQUENCE [LARGE SCALE GENOMIC DNA]</scope>
    <source>
        <strain evidence="4">NRRL Y-27907 / 11-Y1</strain>
    </source>
</reference>
<dbReference type="GeneID" id="18874960"/>
<dbReference type="Pfam" id="PF00042">
    <property type="entry name" value="Globin"/>
    <property type="match status" value="1"/>
</dbReference>
<dbReference type="eggNOG" id="KOG3378">
    <property type="taxonomic scope" value="Eukaryota"/>
</dbReference>
<dbReference type="EMBL" id="GL996499">
    <property type="protein sequence ID" value="EGW34979.1"/>
    <property type="molecule type" value="Genomic_DNA"/>
</dbReference>
<dbReference type="RefSeq" id="XP_007372391.1">
    <property type="nucleotide sequence ID" value="XM_007372329.1"/>
</dbReference>
<dbReference type="PANTHER" id="PTHR43396">
    <property type="entry name" value="FLAVOHEMOPROTEIN"/>
    <property type="match status" value="1"/>
</dbReference>
<dbReference type="GO" id="GO:0071949">
    <property type="term" value="F:FAD binding"/>
    <property type="evidence" value="ECO:0007669"/>
    <property type="project" value="TreeGrafter"/>
</dbReference>
<protein>
    <recommendedName>
        <fullName evidence="2">Globin domain-containing protein</fullName>
    </recommendedName>
</protein>
<keyword evidence="4" id="KW-1185">Reference proteome</keyword>
<feature type="region of interest" description="Disordered" evidence="1">
    <location>
        <begin position="218"/>
        <end position="243"/>
    </location>
</feature>
<dbReference type="GO" id="GO:0046210">
    <property type="term" value="P:nitric oxide catabolic process"/>
    <property type="evidence" value="ECO:0007669"/>
    <property type="project" value="TreeGrafter"/>
</dbReference>
<dbReference type="CDD" id="cd01040">
    <property type="entry name" value="Mb-like"/>
    <property type="match status" value="1"/>
</dbReference>
<dbReference type="KEGG" id="spaa:SPAPADRAFT_64181"/>
<dbReference type="SUPFAM" id="SSF46458">
    <property type="entry name" value="Globin-like"/>
    <property type="match status" value="1"/>
</dbReference>
<dbReference type="Proteomes" id="UP000000709">
    <property type="component" value="Unassembled WGS sequence"/>
</dbReference>
<dbReference type="GO" id="GO:0019825">
    <property type="term" value="F:oxygen binding"/>
    <property type="evidence" value="ECO:0007669"/>
    <property type="project" value="InterPro"/>
</dbReference>
<dbReference type="GO" id="GO:0071500">
    <property type="term" value="P:cellular response to nitrosative stress"/>
    <property type="evidence" value="ECO:0007669"/>
    <property type="project" value="TreeGrafter"/>
</dbReference>
<feature type="domain" description="Globin" evidence="2">
    <location>
        <begin position="74"/>
        <end position="204"/>
    </location>
</feature>
<evidence type="ECO:0000313" key="3">
    <source>
        <dbReference type="EMBL" id="EGW34979.1"/>
    </source>
</evidence>
<proteinExistence type="predicted"/>
<dbReference type="InterPro" id="IPR044399">
    <property type="entry name" value="Mb-like_M"/>
</dbReference>
<dbReference type="Gene3D" id="1.10.490.10">
    <property type="entry name" value="Globins"/>
    <property type="match status" value="1"/>
</dbReference>
<name>G3AFJ0_SPAPN</name>
<dbReference type="HOGENOM" id="CLU_950501_0_0_1"/>
<dbReference type="InterPro" id="IPR012292">
    <property type="entry name" value="Globin/Proto"/>
</dbReference>
<dbReference type="InterPro" id="IPR000971">
    <property type="entry name" value="Globin"/>
</dbReference>
<dbReference type="OrthoDB" id="436496at2759"/>
<organism evidence="4">
    <name type="scientific">Spathaspora passalidarum (strain NRRL Y-27907 / 11-Y1)</name>
    <dbReference type="NCBI Taxonomy" id="619300"/>
    <lineage>
        <taxon>Eukaryota</taxon>
        <taxon>Fungi</taxon>
        <taxon>Dikarya</taxon>
        <taxon>Ascomycota</taxon>
        <taxon>Saccharomycotina</taxon>
        <taxon>Pichiomycetes</taxon>
        <taxon>Debaryomycetaceae</taxon>
        <taxon>Spathaspora</taxon>
    </lineage>
</organism>
<dbReference type="AlphaFoldDB" id="G3AFJ0"/>
<dbReference type="GO" id="GO:0020037">
    <property type="term" value="F:heme binding"/>
    <property type="evidence" value="ECO:0007669"/>
    <property type="project" value="InterPro"/>
</dbReference>
<gene>
    <name evidence="3" type="ORF">SPAPADRAFT_64181</name>
</gene>
<evidence type="ECO:0000256" key="1">
    <source>
        <dbReference type="SAM" id="MobiDB-lite"/>
    </source>
</evidence>
<sequence length="293" mass="33583">MITEDSHTSEENQIKITLNLSESEIEIIRYTWNKMFLEDEGIATRPLIRCTSRDFPGGYPEEGANPVQDVSSTTSSIAQMLEAKRLATVTGVFCYQVYQNLSARYPGLEKMFPSLKHQATHFATVLRITVTQLEDLSQLDDYLCRLGKRHSRILKVEPLPYELMGEALIETFQQRFGTKFNQDFETAWTKLYLFLANSILQFGVDPVMTCEGPLHNNRVYTQPTSTDDESSSQESISFKENMEPSPTIDLEEIIPERGRKSPYDLYKRPTIKYSRSSMAAMATAAIKRKYRKI</sequence>
<dbReference type="PROSITE" id="PS01033">
    <property type="entry name" value="GLOBIN"/>
    <property type="match status" value="1"/>
</dbReference>
<accession>G3AFJ0</accession>
<dbReference type="GO" id="GO:0008941">
    <property type="term" value="F:nitric oxide dioxygenase NAD(P)H activity"/>
    <property type="evidence" value="ECO:0007669"/>
    <property type="project" value="TreeGrafter"/>
</dbReference>
<evidence type="ECO:0000313" key="4">
    <source>
        <dbReference type="Proteomes" id="UP000000709"/>
    </source>
</evidence>